<evidence type="ECO:0000256" key="16">
    <source>
        <dbReference type="HAMAP-Rule" id="MF_01285"/>
    </source>
</evidence>
<dbReference type="SUPFAM" id="SSF82114">
    <property type="entry name" value="Riboflavin kinase-like"/>
    <property type="match status" value="1"/>
</dbReference>
<evidence type="ECO:0000256" key="12">
    <source>
        <dbReference type="ARBA" id="ARBA00029789"/>
    </source>
</evidence>
<evidence type="ECO:0000256" key="9">
    <source>
        <dbReference type="ARBA" id="ARBA00022741"/>
    </source>
</evidence>
<dbReference type="EC" id="2.7.1.161" evidence="3 16"/>
<feature type="binding site" evidence="16">
    <location>
        <position position="41"/>
    </location>
    <ligand>
        <name>Mg(2+)</name>
        <dbReference type="ChEBI" id="CHEBI:18420"/>
    </ligand>
</feature>
<dbReference type="InterPro" id="IPR023470">
    <property type="entry name" value="Riboflavin_kinase_archaeal"/>
</dbReference>
<dbReference type="InterPro" id="IPR023465">
    <property type="entry name" value="Riboflavin_kinase_dom_sf"/>
</dbReference>
<keyword evidence="10 16" id="KW-0418">Kinase</keyword>
<comment type="similarity">
    <text evidence="2 16">Belongs to the archaeal riboflavin kinase family.</text>
</comment>
<comment type="catalytic activity">
    <reaction evidence="15 16">
        <text>riboflavin + CTP = CDP + FMN + H(+)</text>
        <dbReference type="Rhea" id="RHEA:25021"/>
        <dbReference type="ChEBI" id="CHEBI:15378"/>
        <dbReference type="ChEBI" id="CHEBI:37563"/>
        <dbReference type="ChEBI" id="CHEBI:57986"/>
        <dbReference type="ChEBI" id="CHEBI:58069"/>
        <dbReference type="ChEBI" id="CHEBI:58210"/>
        <dbReference type="EC" id="2.7.1.161"/>
    </reaction>
</comment>
<keyword evidence="9 16" id="KW-0547">Nucleotide-binding</keyword>
<dbReference type="PANTHER" id="PTHR40706:SF1">
    <property type="entry name" value="RIBOFLAVIN KINASE"/>
    <property type="match status" value="1"/>
</dbReference>
<dbReference type="EMBL" id="JARFPK010000002">
    <property type="protein sequence ID" value="MDF0589722.1"/>
    <property type="molecule type" value="Genomic_DNA"/>
</dbReference>
<comment type="function">
    <text evidence="16">Catalyzes the CTP-dependent phosphorylation of riboflavin (vitamin B2) to form flavin mononucleotide (FMN).</text>
</comment>
<keyword evidence="11 16" id="KW-0460">Magnesium</keyword>
<evidence type="ECO:0000256" key="3">
    <source>
        <dbReference type="ARBA" id="ARBA00011987"/>
    </source>
</evidence>
<comment type="cofactor">
    <cofactor evidence="16">
        <name>Mg(2+)</name>
        <dbReference type="ChEBI" id="CHEBI:18420"/>
    </cofactor>
    <text evidence="16">Binds 1 Mg(2+) ion per subunit.</text>
</comment>
<keyword evidence="7 16" id="KW-0808">Transferase</keyword>
<evidence type="ECO:0000256" key="11">
    <source>
        <dbReference type="ARBA" id="ARBA00022842"/>
    </source>
</evidence>
<keyword evidence="6 16" id="KW-0288">FMN</keyword>
<comment type="pathway">
    <text evidence="1 16">Cofactor biosynthesis; FMN biosynthesis; FMN from riboflavin (CTP route): step 1/1.</text>
</comment>
<feature type="binding site" evidence="16">
    <location>
        <begin position="10"/>
        <end position="15"/>
    </location>
    <ligand>
        <name>CDP</name>
        <dbReference type="ChEBI" id="CHEBI:58069"/>
    </ligand>
</feature>
<evidence type="ECO:0000256" key="13">
    <source>
        <dbReference type="ARBA" id="ARBA00030544"/>
    </source>
</evidence>
<comment type="caution">
    <text evidence="16">Lacks conserved residue(s) required for the propagation of feature annotation.</text>
</comment>
<dbReference type="RefSeq" id="WP_316965483.1">
    <property type="nucleotide sequence ID" value="NZ_JARFPK010000002.1"/>
</dbReference>
<feature type="binding site" evidence="16">
    <location>
        <position position="99"/>
    </location>
    <ligand>
        <name>FMN</name>
        <dbReference type="ChEBI" id="CHEBI:58210"/>
    </ligand>
</feature>
<evidence type="ECO:0000256" key="5">
    <source>
        <dbReference type="ARBA" id="ARBA00022630"/>
    </source>
</evidence>
<feature type="binding site" evidence="16">
    <location>
        <position position="91"/>
    </location>
    <ligand>
        <name>FMN</name>
        <dbReference type="ChEBI" id="CHEBI:58210"/>
    </ligand>
</feature>
<accession>A0ABT5X558</accession>
<evidence type="ECO:0000313" key="18">
    <source>
        <dbReference type="EMBL" id="MDF0589722.1"/>
    </source>
</evidence>
<dbReference type="Gene3D" id="2.40.30.30">
    <property type="entry name" value="Riboflavin kinase-like"/>
    <property type="match status" value="1"/>
</dbReference>
<evidence type="ECO:0000256" key="1">
    <source>
        <dbReference type="ARBA" id="ARBA00005219"/>
    </source>
</evidence>
<dbReference type="InterPro" id="IPR023602">
    <property type="entry name" value="Riboflavin_kinase_CTP-dep"/>
</dbReference>
<keyword evidence="19" id="KW-1185">Reference proteome</keyword>
<comment type="caution">
    <text evidence="18">The sequence shown here is derived from an EMBL/GenBank/DDBJ whole genome shotgun (WGS) entry which is preliminary data.</text>
</comment>
<evidence type="ECO:0000256" key="14">
    <source>
        <dbReference type="ARBA" id="ARBA00033116"/>
    </source>
</evidence>
<dbReference type="PANTHER" id="PTHR40706">
    <property type="entry name" value="RIBOFLAVIN KINASE"/>
    <property type="match status" value="1"/>
</dbReference>
<proteinExistence type="inferred from homology"/>
<evidence type="ECO:0000256" key="10">
    <source>
        <dbReference type="ARBA" id="ARBA00022777"/>
    </source>
</evidence>
<evidence type="ECO:0000256" key="4">
    <source>
        <dbReference type="ARBA" id="ARBA00017394"/>
    </source>
</evidence>
<keyword evidence="8 16" id="KW-0479">Metal-binding</keyword>
<evidence type="ECO:0000259" key="17">
    <source>
        <dbReference type="Pfam" id="PF01982"/>
    </source>
</evidence>
<evidence type="ECO:0000256" key="15">
    <source>
        <dbReference type="ARBA" id="ARBA00047857"/>
    </source>
</evidence>
<organism evidence="18 19">
    <name type="scientific">Candidatus Methanocrinis natronophilus</name>
    <dbReference type="NCBI Taxonomy" id="3033396"/>
    <lineage>
        <taxon>Archaea</taxon>
        <taxon>Methanobacteriati</taxon>
        <taxon>Methanobacteriota</taxon>
        <taxon>Stenosarchaea group</taxon>
        <taxon>Methanomicrobia</taxon>
        <taxon>Methanotrichales</taxon>
        <taxon>Methanotrichaceae</taxon>
        <taxon>Methanocrinis</taxon>
    </lineage>
</organism>
<evidence type="ECO:0000256" key="7">
    <source>
        <dbReference type="ARBA" id="ARBA00022679"/>
    </source>
</evidence>
<dbReference type="HAMAP" id="MF_01285">
    <property type="entry name" value="Riboflavin_kinase"/>
    <property type="match status" value="1"/>
</dbReference>
<evidence type="ECO:0000256" key="6">
    <source>
        <dbReference type="ARBA" id="ARBA00022643"/>
    </source>
</evidence>
<evidence type="ECO:0000256" key="8">
    <source>
        <dbReference type="ARBA" id="ARBA00022723"/>
    </source>
</evidence>
<protein>
    <recommendedName>
        <fullName evidence="4 16">Riboflavin kinase</fullName>
        <shortName evidence="16">RFK</shortName>
        <ecNumber evidence="3 16">2.7.1.161</ecNumber>
    </recommendedName>
    <alternativeName>
        <fullName evidence="13 16">CTP-dependent riboflavin kinase</fullName>
    </alternativeName>
    <alternativeName>
        <fullName evidence="14 16">CTP:riboflavin 5'-phosphotransferase</fullName>
    </alternativeName>
    <alternativeName>
        <fullName evidence="12 16">Flavokinase</fullName>
    </alternativeName>
</protein>
<dbReference type="Proteomes" id="UP001220010">
    <property type="component" value="Unassembled WGS sequence"/>
</dbReference>
<dbReference type="Pfam" id="PF01982">
    <property type="entry name" value="CTP-dep_RFKase"/>
    <property type="match status" value="1"/>
</dbReference>
<feature type="binding site" evidence="16">
    <location>
        <position position="39"/>
    </location>
    <ligand>
        <name>Mg(2+)</name>
        <dbReference type="ChEBI" id="CHEBI:18420"/>
    </ligand>
</feature>
<dbReference type="GO" id="GO:0016301">
    <property type="term" value="F:kinase activity"/>
    <property type="evidence" value="ECO:0007669"/>
    <property type="project" value="UniProtKB-KW"/>
</dbReference>
<feature type="domain" description="Riboflavin kinase" evidence="17">
    <location>
        <begin position="7"/>
        <end position="122"/>
    </location>
</feature>
<name>A0ABT5X558_9EURY</name>
<sequence>MRVRGKVAAGLGEGKYYISREGYRRQFSEKLGFEPSPGTLNLKLDEPFTLHDSDYIEIEGFSEEGRSFGGCICRPVRIGGIRGAIVRPERTSYPATLLEIIAPVNLREAMGLSDGDEVEVVVG</sequence>
<evidence type="ECO:0000313" key="19">
    <source>
        <dbReference type="Proteomes" id="UP001220010"/>
    </source>
</evidence>
<evidence type="ECO:0000256" key="2">
    <source>
        <dbReference type="ARBA" id="ARBA00006428"/>
    </source>
</evidence>
<dbReference type="InterPro" id="IPR039063">
    <property type="entry name" value="RibK_CTP-dep"/>
</dbReference>
<reference evidence="18 19" key="1">
    <citation type="submission" date="2023-03" db="EMBL/GenBank/DDBJ databases">
        <title>WGS of Methanotrichaceae archaeon Mx.</title>
        <authorList>
            <person name="Sorokin D.Y."/>
            <person name="Merkel A.Y."/>
        </authorList>
    </citation>
    <scope>NUCLEOTIDE SEQUENCE [LARGE SCALE GENOMIC DNA]</scope>
    <source>
        <strain evidence="18 19">Mx</strain>
    </source>
</reference>
<gene>
    <name evidence="16" type="primary">ribK</name>
    <name evidence="18" type="ORF">P0O15_00825</name>
</gene>
<keyword evidence="5 16" id="KW-0285">Flavoprotein</keyword>
<feature type="binding site" evidence="16">
    <location>
        <begin position="104"/>
        <end position="107"/>
    </location>
    <ligand>
        <name>CDP</name>
        <dbReference type="ChEBI" id="CHEBI:58069"/>
    </ligand>
</feature>